<accession>A0A7Y4IQ50</accession>
<feature type="domain" description="tRNA nuclease CdiA C-terminal" evidence="1">
    <location>
        <begin position="2"/>
        <end position="69"/>
    </location>
</feature>
<proteinExistence type="predicted"/>
<comment type="caution">
    <text evidence="2">The sequence shown here is derived from an EMBL/GenBank/DDBJ whole genome shotgun (WGS) entry which is preliminary data.</text>
</comment>
<name>A0A7Y4IQ50_MYXXA</name>
<protein>
    <recommendedName>
        <fullName evidence="1">tRNA nuclease CdiA C-terminal domain-containing protein</fullName>
    </recommendedName>
</protein>
<evidence type="ECO:0000259" key="1">
    <source>
        <dbReference type="Pfam" id="PF18451"/>
    </source>
</evidence>
<dbReference type="Gene3D" id="3.40.1350.120">
    <property type="match status" value="1"/>
</dbReference>
<reference evidence="2 3" key="1">
    <citation type="submission" date="2020-05" db="EMBL/GenBank/DDBJ databases">
        <authorList>
            <person name="Whitworth D."/>
        </authorList>
    </citation>
    <scope>NUCLEOTIDE SEQUENCE [LARGE SCALE GENOMIC DNA]</scope>
    <source>
        <strain evidence="2 3">AM005</strain>
    </source>
</reference>
<dbReference type="InterPro" id="IPR040559">
    <property type="entry name" value="CdiA_C"/>
</dbReference>
<gene>
    <name evidence="2" type="ORF">HNV28_34375</name>
</gene>
<evidence type="ECO:0000313" key="3">
    <source>
        <dbReference type="Proteomes" id="UP000533080"/>
    </source>
</evidence>
<dbReference type="Proteomes" id="UP000533080">
    <property type="component" value="Unassembled WGS sequence"/>
</dbReference>
<sequence>MVDGVRYDVYTPTTTNANRIISAIAKKNSQAEGIVLDLSQTSVTRAQLGNVLERVRGVGANNIRDVIILGGN</sequence>
<organism evidence="2 3">
    <name type="scientific">Myxococcus xanthus</name>
    <dbReference type="NCBI Taxonomy" id="34"/>
    <lineage>
        <taxon>Bacteria</taxon>
        <taxon>Pseudomonadati</taxon>
        <taxon>Myxococcota</taxon>
        <taxon>Myxococcia</taxon>
        <taxon>Myxococcales</taxon>
        <taxon>Cystobacterineae</taxon>
        <taxon>Myxococcaceae</taxon>
        <taxon>Myxococcus</taxon>
    </lineage>
</organism>
<dbReference type="Pfam" id="PF18451">
    <property type="entry name" value="CdiA_C"/>
    <property type="match status" value="1"/>
</dbReference>
<evidence type="ECO:0000313" key="2">
    <source>
        <dbReference type="EMBL" id="NOJ83342.1"/>
    </source>
</evidence>
<dbReference type="EMBL" id="JABFNT010000185">
    <property type="protein sequence ID" value="NOJ83342.1"/>
    <property type="molecule type" value="Genomic_DNA"/>
</dbReference>
<dbReference type="AlphaFoldDB" id="A0A7Y4IQ50"/>